<dbReference type="InterPro" id="IPR034984">
    <property type="entry name" value="Imelysin-like_IPPA"/>
</dbReference>
<proteinExistence type="predicted"/>
<dbReference type="Gene3D" id="1.20.1420.20">
    <property type="entry name" value="M75 peptidase, HXXE motif"/>
    <property type="match status" value="1"/>
</dbReference>
<comment type="subcellular location">
    <subcellularLocation>
        <location evidence="1">Cell envelope</location>
    </subcellularLocation>
</comment>
<dbReference type="CDD" id="cd14659">
    <property type="entry name" value="Imelysin-like_IPPA"/>
    <property type="match status" value="1"/>
</dbReference>
<dbReference type="EMBL" id="FNJJ01000016">
    <property type="protein sequence ID" value="SDQ02003.1"/>
    <property type="molecule type" value="Genomic_DNA"/>
</dbReference>
<feature type="domain" description="Imelysin-like" evidence="3">
    <location>
        <begin position="37"/>
        <end position="333"/>
    </location>
</feature>
<dbReference type="PROSITE" id="PS51257">
    <property type="entry name" value="PROKAR_LIPOPROTEIN"/>
    <property type="match status" value="1"/>
</dbReference>
<evidence type="ECO:0000313" key="4">
    <source>
        <dbReference type="EMBL" id="SDQ02003.1"/>
    </source>
</evidence>
<organism evidence="4 5">
    <name type="scientific">Ectopseudomonas guguanensis</name>
    <dbReference type="NCBI Taxonomy" id="1198456"/>
    <lineage>
        <taxon>Bacteria</taxon>
        <taxon>Pseudomonadati</taxon>
        <taxon>Pseudomonadota</taxon>
        <taxon>Gammaproteobacteria</taxon>
        <taxon>Pseudomonadales</taxon>
        <taxon>Pseudomonadaceae</taxon>
        <taxon>Ectopseudomonas</taxon>
    </lineage>
</organism>
<dbReference type="InterPro" id="IPR018976">
    <property type="entry name" value="Imelysin-like"/>
</dbReference>
<keyword evidence="2" id="KW-0732">Signal</keyword>
<evidence type="ECO:0000259" key="3">
    <source>
        <dbReference type="Pfam" id="PF09375"/>
    </source>
</evidence>
<gene>
    <name evidence="4" type="ORF">SAMN05216213_11636</name>
</gene>
<name>A0A1H0XGF2_9GAMM</name>
<dbReference type="RefSeq" id="WP_090434105.1">
    <property type="nucleotide sequence ID" value="NZ_FNJJ01000016.1"/>
</dbReference>
<dbReference type="GeneID" id="300933826"/>
<dbReference type="AlphaFoldDB" id="A0A1H0XGF2"/>
<reference evidence="5" key="1">
    <citation type="submission" date="2016-10" db="EMBL/GenBank/DDBJ databases">
        <authorList>
            <person name="Varghese N."/>
            <person name="Submissions S."/>
        </authorList>
    </citation>
    <scope>NUCLEOTIDE SEQUENCE [LARGE SCALE GENOMIC DNA]</scope>
    <source>
        <strain evidence="5">JCM 18416</strain>
    </source>
</reference>
<protein>
    <recommendedName>
        <fullName evidence="3">Imelysin-like domain-containing protein</fullName>
    </recommendedName>
</protein>
<dbReference type="GO" id="GO:0030313">
    <property type="term" value="C:cell envelope"/>
    <property type="evidence" value="ECO:0007669"/>
    <property type="project" value="UniProtKB-SubCell"/>
</dbReference>
<dbReference type="Pfam" id="PF09375">
    <property type="entry name" value="Peptidase_M75"/>
    <property type="match status" value="1"/>
</dbReference>
<evidence type="ECO:0000256" key="1">
    <source>
        <dbReference type="ARBA" id="ARBA00004196"/>
    </source>
</evidence>
<dbReference type="InterPro" id="IPR038352">
    <property type="entry name" value="Imelysin_sf"/>
</dbReference>
<sequence length="354" mass="38364">MLHKSLIASLLGLALVGCGQQDQTAKVTGALTDGVLLPAYTSWQEADRQLAERAAAFCAGSADLPAARQAFLGAMSAWSALQPLMLGPLAEGNRAWQVQFWPDKKNLVQRQVEALLKSRPQLTQADLASASVVVQGLTASEYVLFDADIDLTQEEQKARYCPLLQAIGQHQQALAADIVAQWQADKSGMAAQLKQFPNERYADSREAVAELLRVQVSGIDGLKKKLGAPLGRQTKGIAQPYQAESWRSSASLANLGSALASAERLWHGNNKDGLQSLLGSDQAELVQRIDAAYLDTRQRLAAFDLPLTELLASEDGRKQLNELYDSLNRLHRLQESDLAKALGVQIGFNAHDGD</sequence>
<dbReference type="OrthoDB" id="5729110at2"/>
<keyword evidence="5" id="KW-1185">Reference proteome</keyword>
<evidence type="ECO:0000313" key="5">
    <source>
        <dbReference type="Proteomes" id="UP000199460"/>
    </source>
</evidence>
<accession>A0A1H0XGF2</accession>
<dbReference type="Proteomes" id="UP000199460">
    <property type="component" value="Unassembled WGS sequence"/>
</dbReference>
<evidence type="ECO:0000256" key="2">
    <source>
        <dbReference type="ARBA" id="ARBA00022729"/>
    </source>
</evidence>